<dbReference type="EnsemblBacteria" id="CAL43450">
    <property type="protein sequence ID" value="CAL43450"/>
    <property type="gene ID" value="FP1367"/>
</dbReference>
<name>A6GZC7_FLAPJ</name>
<sequence>MQKTAILGWGSLIWQPKDLAFDKEFGWKEDGPTLPIEFARISKDGRVTLVITENGTKVPVLYALSDYQSVEEAILNLAVRESSGRGSIGSYDKTKNEFSPDVFFKQNILDWIKNTEFDAVIWTNLGENWNIKNEKGEIIRVIQPDKRIEYLNELAGNTSVLAEEYIRKTPKQIKTKYRSLIENRLNWKPIEN</sequence>
<dbReference type="HOGENOM" id="CLU_114891_0_0_10"/>
<dbReference type="RefSeq" id="WP_011963497.1">
    <property type="nucleotide sequence ID" value="NC_009613.3"/>
</dbReference>
<evidence type="ECO:0000313" key="1">
    <source>
        <dbReference type="EMBL" id="CAL43450.1"/>
    </source>
</evidence>
<dbReference type="eggNOG" id="ENOG503118T">
    <property type="taxonomic scope" value="Bacteria"/>
</dbReference>
<accession>A6GZC7</accession>
<dbReference type="GeneID" id="66553270"/>
<evidence type="ECO:0000313" key="2">
    <source>
        <dbReference type="Proteomes" id="UP000006394"/>
    </source>
</evidence>
<reference evidence="1 2" key="1">
    <citation type="journal article" date="2007" name="Nat. Biotechnol.">
        <title>Complete genome sequence of the fish pathogen Flavobacterium psychrophilum.</title>
        <authorList>
            <person name="Duchaud E."/>
            <person name="Boussaha M."/>
            <person name="Loux V."/>
            <person name="Bernardet J.F."/>
            <person name="Michel C."/>
            <person name="Kerouault B."/>
            <person name="Mondot S."/>
            <person name="Nicolas P."/>
            <person name="Bossy R."/>
            <person name="Caron C."/>
            <person name="Bessieres P."/>
            <person name="Gibrat J.F."/>
            <person name="Claverol S."/>
            <person name="Dumetz F."/>
            <person name="Le Henaff M."/>
            <person name="Benmansour A."/>
        </authorList>
    </citation>
    <scope>NUCLEOTIDE SEQUENCE [LARGE SCALE GENOMIC DNA]</scope>
    <source>
        <strain evidence="2">ATCC 49511 / DSM 21280 / CIP 103535 / JIP02/86</strain>
    </source>
</reference>
<dbReference type="KEGG" id="fps:FP1367"/>
<dbReference type="STRING" id="402612.FP1367"/>
<proteinExistence type="predicted"/>
<dbReference type="AlphaFoldDB" id="A6GZC7"/>
<dbReference type="OrthoDB" id="262743at2"/>
<dbReference type="PATRIC" id="fig|402612.5.peg.1385"/>
<dbReference type="Proteomes" id="UP000006394">
    <property type="component" value="Chromosome"/>
</dbReference>
<organism evidence="1 2">
    <name type="scientific">Flavobacterium psychrophilum (strain ATCC 49511 / DSM 21280 / CIP 103535 / JIP02/86)</name>
    <dbReference type="NCBI Taxonomy" id="402612"/>
    <lineage>
        <taxon>Bacteria</taxon>
        <taxon>Pseudomonadati</taxon>
        <taxon>Bacteroidota</taxon>
        <taxon>Flavobacteriia</taxon>
        <taxon>Flavobacteriales</taxon>
        <taxon>Flavobacteriaceae</taxon>
        <taxon>Flavobacterium</taxon>
    </lineage>
</organism>
<protein>
    <submittedName>
        <fullName evidence="1">Uncharacterized protein</fullName>
    </submittedName>
</protein>
<keyword evidence="2" id="KW-1185">Reference proteome</keyword>
<dbReference type="EMBL" id="AM398681">
    <property type="protein sequence ID" value="CAL43450.1"/>
    <property type="molecule type" value="Genomic_DNA"/>
</dbReference>
<gene>
    <name evidence="1" type="ordered locus">FP1367</name>
</gene>